<organism evidence="1 2">
    <name type="scientific">Dentiscutata erythropus</name>
    <dbReference type="NCBI Taxonomy" id="1348616"/>
    <lineage>
        <taxon>Eukaryota</taxon>
        <taxon>Fungi</taxon>
        <taxon>Fungi incertae sedis</taxon>
        <taxon>Mucoromycota</taxon>
        <taxon>Glomeromycotina</taxon>
        <taxon>Glomeromycetes</taxon>
        <taxon>Diversisporales</taxon>
        <taxon>Gigasporaceae</taxon>
        <taxon>Dentiscutata</taxon>
    </lineage>
</organism>
<comment type="caution">
    <text evidence="1">The sequence shown here is derived from an EMBL/GenBank/DDBJ whole genome shotgun (WGS) entry which is preliminary data.</text>
</comment>
<protein>
    <submittedName>
        <fullName evidence="1">25016_t:CDS:1</fullName>
    </submittedName>
</protein>
<dbReference type="EMBL" id="CAJVPY010062942">
    <property type="protein sequence ID" value="CAG8823060.1"/>
    <property type="molecule type" value="Genomic_DNA"/>
</dbReference>
<keyword evidence="2" id="KW-1185">Reference proteome</keyword>
<evidence type="ECO:0000313" key="2">
    <source>
        <dbReference type="Proteomes" id="UP000789405"/>
    </source>
</evidence>
<accession>A0A9N9KCG4</accession>
<dbReference type="Proteomes" id="UP000789405">
    <property type="component" value="Unassembled WGS sequence"/>
</dbReference>
<reference evidence="1" key="1">
    <citation type="submission" date="2021-06" db="EMBL/GenBank/DDBJ databases">
        <authorList>
            <person name="Kallberg Y."/>
            <person name="Tangrot J."/>
            <person name="Rosling A."/>
        </authorList>
    </citation>
    <scope>NUCLEOTIDE SEQUENCE</scope>
    <source>
        <strain evidence="1">MA453B</strain>
    </source>
</reference>
<dbReference type="AlphaFoldDB" id="A0A9N9KCG4"/>
<gene>
    <name evidence="1" type="ORF">DERYTH_LOCUS27424</name>
</gene>
<name>A0A9N9KCG4_9GLOM</name>
<proteinExistence type="predicted"/>
<feature type="non-terminal residue" evidence="1">
    <location>
        <position position="1"/>
    </location>
</feature>
<evidence type="ECO:0000313" key="1">
    <source>
        <dbReference type="EMBL" id="CAG8823060.1"/>
    </source>
</evidence>
<sequence>LNLEEMPKDDHNCEETKFTPSSIIFLKSFEITIIVKNLKPIKENTRRLKKSSFENIFRKAM</sequence>